<evidence type="ECO:0000256" key="9">
    <source>
        <dbReference type="ARBA" id="ARBA00023316"/>
    </source>
</evidence>
<keyword evidence="5 10" id="KW-0133">Cell shape</keyword>
<comment type="caution">
    <text evidence="13">The sequence shown here is derived from an EMBL/GenBank/DDBJ whole genome shotgun (WGS) entry which is preliminary data.</text>
</comment>
<dbReference type="InterPro" id="IPR004276">
    <property type="entry name" value="GlycoTrans_28_N"/>
</dbReference>
<dbReference type="GO" id="GO:0051991">
    <property type="term" value="F:UDP-N-acetyl-D-glucosamine:N-acetylmuramoyl-L-alanyl-D-glutamyl-meso-2,6-diaminopimelyl-D-alanyl-D-alanine-diphosphoundecaprenol 4-beta-N-acetylglucosaminlytransferase activity"/>
    <property type="evidence" value="ECO:0007669"/>
    <property type="project" value="RHEA"/>
</dbReference>
<dbReference type="OrthoDB" id="9808936at2"/>
<evidence type="ECO:0000256" key="4">
    <source>
        <dbReference type="ARBA" id="ARBA00022679"/>
    </source>
</evidence>
<keyword evidence="4 10" id="KW-0808">Transferase</keyword>
<keyword evidence="7 10" id="KW-0472">Membrane</keyword>
<accession>A0A2U2MQW8</accession>
<keyword evidence="2 10" id="KW-0132">Cell division</keyword>
<dbReference type="InterPro" id="IPR007235">
    <property type="entry name" value="Glyco_trans_28_C"/>
</dbReference>
<dbReference type="Pfam" id="PF03033">
    <property type="entry name" value="Glyco_transf_28"/>
    <property type="match status" value="1"/>
</dbReference>
<comment type="caution">
    <text evidence="10">Lacks conserved residue(s) required for the propagation of feature annotation.</text>
</comment>
<dbReference type="GO" id="GO:0008360">
    <property type="term" value="P:regulation of cell shape"/>
    <property type="evidence" value="ECO:0007669"/>
    <property type="project" value="UniProtKB-KW"/>
</dbReference>
<dbReference type="Gene3D" id="3.40.50.2000">
    <property type="entry name" value="Glycogen Phosphorylase B"/>
    <property type="match status" value="2"/>
</dbReference>
<feature type="binding site" evidence="10">
    <location>
        <begin position="14"/>
        <end position="16"/>
    </location>
    <ligand>
        <name>UDP-N-acetyl-alpha-D-glucosamine</name>
        <dbReference type="ChEBI" id="CHEBI:57705"/>
    </ligand>
</feature>
<dbReference type="GO" id="GO:0071555">
    <property type="term" value="P:cell wall organization"/>
    <property type="evidence" value="ECO:0007669"/>
    <property type="project" value="UniProtKB-KW"/>
</dbReference>
<feature type="domain" description="Glycosyltransferase family 28 N-terminal" evidence="11">
    <location>
        <begin position="7"/>
        <end position="144"/>
    </location>
</feature>
<dbReference type="AlphaFoldDB" id="A0A2U2MQW8"/>
<keyword evidence="1 10" id="KW-1003">Cell membrane</keyword>
<evidence type="ECO:0000256" key="8">
    <source>
        <dbReference type="ARBA" id="ARBA00023306"/>
    </source>
</evidence>
<dbReference type="GO" id="GO:0005886">
    <property type="term" value="C:plasma membrane"/>
    <property type="evidence" value="ECO:0007669"/>
    <property type="project" value="UniProtKB-SubCell"/>
</dbReference>
<feature type="binding site" evidence="10">
    <location>
        <position position="128"/>
    </location>
    <ligand>
        <name>UDP-N-acetyl-alpha-D-glucosamine</name>
        <dbReference type="ChEBI" id="CHEBI:57705"/>
    </ligand>
</feature>
<keyword evidence="9 10" id="KW-0961">Cell wall biogenesis/degradation</keyword>
<dbReference type="UniPathway" id="UPA00219"/>
<proteinExistence type="inferred from homology"/>
<dbReference type="CDD" id="cd03785">
    <property type="entry name" value="GT28_MurG"/>
    <property type="match status" value="1"/>
</dbReference>
<comment type="pathway">
    <text evidence="10">Cell wall biogenesis; peptidoglycan biosynthesis.</text>
</comment>
<keyword evidence="3 10" id="KW-0328">Glycosyltransferase</keyword>
<evidence type="ECO:0000256" key="3">
    <source>
        <dbReference type="ARBA" id="ARBA00022676"/>
    </source>
</evidence>
<keyword evidence="6 10" id="KW-0573">Peptidoglycan synthesis</keyword>
<feature type="domain" description="Glycosyl transferase family 28 C-terminal" evidence="12">
    <location>
        <begin position="203"/>
        <end position="377"/>
    </location>
</feature>
<dbReference type="GO" id="GO:0005975">
    <property type="term" value="P:carbohydrate metabolic process"/>
    <property type="evidence" value="ECO:0007669"/>
    <property type="project" value="InterPro"/>
</dbReference>
<dbReference type="EC" id="2.4.1.227" evidence="10"/>
<sequence>MSEGVSIVLAGGGTAGHVNPLLSIASSIREIEPSAKIGVIGTEVGLEKRLVPAAGFEMDTIEKVPFPRSLNADAFKFPFRWVRETKRVREILAARHADVLVGVGGYASAPAYYAAHNMGIPVVIHEQNARAGMANRLGARWADFIGTVYERTGLVAGPNAVIERVGLPLRPAIAQVAADMEADRAAARAKGAEALGVDPDRPIVLVTGGSLGAQSLNVAVANAARELLSVAQVIHLTGKGKIGQVRKLVSASAGEGVLSGIGSDSAGTGDYHAAEYLERIDQAFACADLVMCRSGAGTVAEITALGVPAVYVPLPIGNGEQRFNAEPVVEAGGGFMVRDDDFTSEWVTGHVPGLLSDGKRLASIAQAAWGYGIRDAARTMAERVLELAHR</sequence>
<comment type="catalytic activity">
    <reaction evidence="10">
        <text>di-trans,octa-cis-undecaprenyl diphospho-N-acetyl-alpha-D-muramoyl-L-alanyl-D-glutamyl-meso-2,6-diaminopimeloyl-D-alanyl-D-alanine + UDP-N-acetyl-alpha-D-glucosamine = di-trans,octa-cis-undecaprenyl diphospho-[N-acetyl-alpha-D-glucosaminyl-(1-&gt;4)]-N-acetyl-alpha-D-muramoyl-L-alanyl-D-glutamyl-meso-2,6-diaminopimeloyl-D-alanyl-D-alanine + UDP + H(+)</text>
        <dbReference type="Rhea" id="RHEA:31227"/>
        <dbReference type="ChEBI" id="CHEBI:15378"/>
        <dbReference type="ChEBI" id="CHEBI:57705"/>
        <dbReference type="ChEBI" id="CHEBI:58223"/>
        <dbReference type="ChEBI" id="CHEBI:61387"/>
        <dbReference type="ChEBI" id="CHEBI:61388"/>
        <dbReference type="EC" id="2.4.1.227"/>
    </reaction>
</comment>
<evidence type="ECO:0000256" key="7">
    <source>
        <dbReference type="ARBA" id="ARBA00023136"/>
    </source>
</evidence>
<gene>
    <name evidence="10" type="primary">murG</name>
    <name evidence="13" type="ORF">DF200_08720</name>
</gene>
<evidence type="ECO:0000256" key="2">
    <source>
        <dbReference type="ARBA" id="ARBA00022618"/>
    </source>
</evidence>
<feature type="binding site" evidence="10">
    <location>
        <position position="210"/>
    </location>
    <ligand>
        <name>UDP-N-acetyl-alpha-D-glucosamine</name>
        <dbReference type="ChEBI" id="CHEBI:57705"/>
    </ligand>
</feature>
<evidence type="ECO:0000259" key="11">
    <source>
        <dbReference type="Pfam" id="PF03033"/>
    </source>
</evidence>
<feature type="binding site" evidence="10">
    <location>
        <position position="170"/>
    </location>
    <ligand>
        <name>UDP-N-acetyl-alpha-D-glucosamine</name>
        <dbReference type="ChEBI" id="CHEBI:57705"/>
    </ligand>
</feature>
<name>A0A2U2MQW8_9BIFI</name>
<dbReference type="GO" id="GO:0009252">
    <property type="term" value="P:peptidoglycan biosynthetic process"/>
    <property type="evidence" value="ECO:0007669"/>
    <property type="project" value="UniProtKB-UniRule"/>
</dbReference>
<keyword evidence="14" id="KW-1185">Reference proteome</keyword>
<comment type="similarity">
    <text evidence="10">Belongs to the glycosyltransferase 28 family. MurG subfamily.</text>
</comment>
<dbReference type="Pfam" id="PF04101">
    <property type="entry name" value="Glyco_tran_28_C"/>
    <property type="match status" value="1"/>
</dbReference>
<dbReference type="SUPFAM" id="SSF53756">
    <property type="entry name" value="UDP-Glycosyltransferase/glycogen phosphorylase"/>
    <property type="match status" value="1"/>
</dbReference>
<comment type="subcellular location">
    <subcellularLocation>
        <location evidence="10">Cell membrane</location>
        <topology evidence="10">Peripheral membrane protein</topology>
        <orientation evidence="10">Cytoplasmic side</orientation>
    </subcellularLocation>
</comment>
<dbReference type="PANTHER" id="PTHR21015:SF22">
    <property type="entry name" value="GLYCOSYLTRANSFERASE"/>
    <property type="match status" value="1"/>
</dbReference>
<dbReference type="GO" id="GO:0051301">
    <property type="term" value="P:cell division"/>
    <property type="evidence" value="ECO:0007669"/>
    <property type="project" value="UniProtKB-KW"/>
</dbReference>
<feature type="binding site" evidence="10">
    <location>
        <position position="321"/>
    </location>
    <ligand>
        <name>UDP-N-acetyl-alpha-D-glucosamine</name>
        <dbReference type="ChEBI" id="CHEBI:57705"/>
    </ligand>
</feature>
<evidence type="ECO:0000259" key="12">
    <source>
        <dbReference type="Pfam" id="PF04101"/>
    </source>
</evidence>
<reference evidence="13 14" key="1">
    <citation type="journal article" date="2018" name="Int. J. Syst. Evol. Microbiol.">
        <title>Bifidobacterium catulorum sp. nov., a novel taxon from the faeces of the baby common marmoset (Callithrix jacchus).</title>
        <authorList>
            <person name="Modesto M."/>
            <person name="Michelini S."/>
            <person name="Oki K."/>
            <person name="Biavati B."/>
            <person name="Watanabe K."/>
            <person name="Mattarelli P."/>
        </authorList>
    </citation>
    <scope>NUCLEOTIDE SEQUENCE [LARGE SCALE GENOMIC DNA]</scope>
    <source>
        <strain evidence="13 14">MRM 8.19</strain>
    </source>
</reference>
<comment type="function">
    <text evidence="10">Cell wall formation. Catalyzes the transfer of a GlcNAc subunit on undecaprenyl-pyrophosphoryl-MurNAc-pentapeptide (lipid intermediate I) to form undecaprenyl-pyrophosphoryl-MurNAc-(pentapeptide)GlcNAc (lipid intermediate II).</text>
</comment>
<evidence type="ECO:0000256" key="10">
    <source>
        <dbReference type="HAMAP-Rule" id="MF_00033"/>
    </source>
</evidence>
<keyword evidence="8 10" id="KW-0131">Cell cycle</keyword>
<evidence type="ECO:0000256" key="1">
    <source>
        <dbReference type="ARBA" id="ARBA00022475"/>
    </source>
</evidence>
<dbReference type="EMBL" id="QFFN01000030">
    <property type="protein sequence ID" value="PWG59234.1"/>
    <property type="molecule type" value="Genomic_DNA"/>
</dbReference>
<evidence type="ECO:0000256" key="6">
    <source>
        <dbReference type="ARBA" id="ARBA00022984"/>
    </source>
</evidence>
<protein>
    <recommendedName>
        <fullName evidence="10">UDP-N-acetylglucosamine--N-acetylmuramyl-(pentapeptide) pyrophosphoryl-undecaprenol N-acetylglucosamine transferase</fullName>
        <ecNumber evidence="10">2.4.1.227</ecNumber>
    </recommendedName>
    <alternativeName>
        <fullName evidence="10">Undecaprenyl-PP-MurNAc-pentapeptide-UDPGlcNAc GlcNAc transferase</fullName>
    </alternativeName>
</protein>
<dbReference type="InterPro" id="IPR006009">
    <property type="entry name" value="GlcNAc_MurG"/>
</dbReference>
<evidence type="ECO:0000313" key="13">
    <source>
        <dbReference type="EMBL" id="PWG59234.1"/>
    </source>
</evidence>
<organism evidence="13 14">
    <name type="scientific">Bifidobacterium catulorum</name>
    <dbReference type="NCBI Taxonomy" id="1630173"/>
    <lineage>
        <taxon>Bacteria</taxon>
        <taxon>Bacillati</taxon>
        <taxon>Actinomycetota</taxon>
        <taxon>Actinomycetes</taxon>
        <taxon>Bifidobacteriales</taxon>
        <taxon>Bifidobacteriaceae</taxon>
        <taxon>Bifidobacterium</taxon>
    </lineage>
</organism>
<dbReference type="PANTHER" id="PTHR21015">
    <property type="entry name" value="UDP-N-ACETYLGLUCOSAMINE--N-ACETYLMURAMYL-(PENTAPEPTIDE) PYROPHOSPHORYL-UNDECAPRENOL N-ACETYLGLUCOSAMINE TRANSFERASE 1"/>
    <property type="match status" value="1"/>
</dbReference>
<evidence type="ECO:0000313" key="14">
    <source>
        <dbReference type="Proteomes" id="UP000245753"/>
    </source>
</evidence>
<evidence type="ECO:0000256" key="5">
    <source>
        <dbReference type="ARBA" id="ARBA00022960"/>
    </source>
</evidence>
<dbReference type="RefSeq" id="WP_109137899.1">
    <property type="nucleotide sequence ID" value="NZ_QFFN01000030.1"/>
</dbReference>
<dbReference type="Proteomes" id="UP000245753">
    <property type="component" value="Unassembled WGS sequence"/>
</dbReference>
<dbReference type="GO" id="GO:0050511">
    <property type="term" value="F:undecaprenyldiphospho-muramoylpentapeptide beta-N-acetylglucosaminyltransferase activity"/>
    <property type="evidence" value="ECO:0007669"/>
    <property type="project" value="UniProtKB-UniRule"/>
</dbReference>
<dbReference type="HAMAP" id="MF_00033">
    <property type="entry name" value="MurG"/>
    <property type="match status" value="1"/>
</dbReference>